<sequence>MESPSPLCGTVTCRPWSGARECGARLPNQNRTRGDPLVRASRHHGIALLTGRRLPHVSVHRGHCLLKWFHRISTTQFPTTATVISAEEDEQKVVRRINREEPESSKEGRVSLLCFRRLSSAVFLLSQMKQS</sequence>
<evidence type="ECO:0000313" key="2">
    <source>
        <dbReference type="Proteomes" id="UP000287651"/>
    </source>
</evidence>
<gene>
    <name evidence="1" type="ORF">B296_00025821</name>
</gene>
<proteinExistence type="predicted"/>
<reference evidence="1 2" key="1">
    <citation type="journal article" date="2014" name="Agronomy (Basel)">
        <title>A Draft Genome Sequence for Ensete ventricosum, the Drought-Tolerant Tree Against Hunger.</title>
        <authorList>
            <person name="Harrison J."/>
            <person name="Moore K.A."/>
            <person name="Paszkiewicz K."/>
            <person name="Jones T."/>
            <person name="Grant M."/>
            <person name="Ambacheew D."/>
            <person name="Muzemil S."/>
            <person name="Studholme D.J."/>
        </authorList>
    </citation>
    <scope>NUCLEOTIDE SEQUENCE [LARGE SCALE GENOMIC DNA]</scope>
</reference>
<accession>A0A427A363</accession>
<organism evidence="1 2">
    <name type="scientific">Ensete ventricosum</name>
    <name type="common">Abyssinian banana</name>
    <name type="synonym">Musa ensete</name>
    <dbReference type="NCBI Taxonomy" id="4639"/>
    <lineage>
        <taxon>Eukaryota</taxon>
        <taxon>Viridiplantae</taxon>
        <taxon>Streptophyta</taxon>
        <taxon>Embryophyta</taxon>
        <taxon>Tracheophyta</taxon>
        <taxon>Spermatophyta</taxon>
        <taxon>Magnoliopsida</taxon>
        <taxon>Liliopsida</taxon>
        <taxon>Zingiberales</taxon>
        <taxon>Musaceae</taxon>
        <taxon>Ensete</taxon>
    </lineage>
</organism>
<dbReference type="AlphaFoldDB" id="A0A427A363"/>
<dbReference type="EMBL" id="AMZH03003935">
    <property type="protein sequence ID" value="RRT70685.1"/>
    <property type="molecule type" value="Genomic_DNA"/>
</dbReference>
<protein>
    <submittedName>
        <fullName evidence="1">Uncharacterized protein</fullName>
    </submittedName>
</protein>
<evidence type="ECO:0000313" key="1">
    <source>
        <dbReference type="EMBL" id="RRT70685.1"/>
    </source>
</evidence>
<name>A0A427A363_ENSVE</name>
<dbReference type="Proteomes" id="UP000287651">
    <property type="component" value="Unassembled WGS sequence"/>
</dbReference>
<comment type="caution">
    <text evidence="1">The sequence shown here is derived from an EMBL/GenBank/DDBJ whole genome shotgun (WGS) entry which is preliminary data.</text>
</comment>